<dbReference type="RefSeq" id="WP_075776302.1">
    <property type="nucleotide sequence ID" value="NZ_CP019437.1"/>
</dbReference>
<evidence type="ECO:0000256" key="7">
    <source>
        <dbReference type="ARBA" id="ARBA00022692"/>
    </source>
</evidence>
<keyword evidence="7 14" id="KW-0812">Transmembrane</keyword>
<feature type="transmembrane region" description="Helical" evidence="16">
    <location>
        <begin position="332"/>
        <end position="354"/>
    </location>
</feature>
<accession>A0ABN4XBC6</accession>
<evidence type="ECO:0000256" key="9">
    <source>
        <dbReference type="ARBA" id="ARBA00022982"/>
    </source>
</evidence>
<keyword evidence="13 16" id="KW-0472">Membrane</keyword>
<feature type="transmembrane region" description="Helical" evidence="16">
    <location>
        <begin position="81"/>
        <end position="101"/>
    </location>
</feature>
<feature type="transmembrane region" description="Helical" evidence="16">
    <location>
        <begin position="366"/>
        <end position="383"/>
    </location>
</feature>
<feature type="transmembrane region" description="Helical" evidence="16">
    <location>
        <begin position="121"/>
        <end position="141"/>
    </location>
</feature>
<evidence type="ECO:0000256" key="2">
    <source>
        <dbReference type="ARBA" id="ARBA00009578"/>
    </source>
</evidence>
<sequence length="706" mass="78422">MNTWSSIWGFPFGRLTLDALPVTDIVRADGRTELLSGITGTAAAGMAVLGFVVVVILITVKGWWRPLWSEWLTSVDHKKIGIMYIVFSFVMLARALAEAFVMRSQQVVGHDGGGIVMPDHFAQLFTTHGTIMIFFMAMPFLTGMINFVMPLQIGARDVAFPVLNSVSLMLTIAGGLILMISLVLEPFSTGGWSGYPPYTEAAYNPGAGPDYWIWAVTLSSIGSTFTGLNFAVTIYKKRCPGMKLMRMPLFTWTSLCTSILMIFAMPPLTIATALLALDRYMGFHFFTNGGGGNMMNYANLFWLFGHPEVYILILPAFGVWSEVFSTFSGKTLYGYTALVIATMAIAVLSFTVWVHHFFTMGQSANLNAAFGIATMTIGVPTGVKIYDWMLTMFRGRVRISVPMLYAIAFLFLFTIGGLSGIILANPSVDYQVHNTLFLVAHFHNMLIPGLLYGMIAGYTMWFPKAFGFRLDEKWGYRAAWCWILGFMGAFFPLYVLGLMGMPRRMSGYFSGQWLPWTIIALGGAVLILAGFLALIVQLWVSVRDRKRLAVPVGDPWDGRSLEWGIPAPAPEWNFPSLPRVEGRDAFATLKASGHDLGPPEDGFEDIWLPKNAAFGPVIGALGTALAFTLTWYMWWAVLPLAALVPLVIIAQGFRRDTEKRVPAEEVRKEWRAFRELAARTPRVPRTSEYTRDNRGHAIPMSQEATR</sequence>
<evidence type="ECO:0000256" key="10">
    <source>
        <dbReference type="ARBA" id="ARBA00022989"/>
    </source>
</evidence>
<keyword evidence="8" id="KW-0479">Metal-binding</keyword>
<organism evidence="18 19">
    <name type="scientific">Thioclava nitratireducens</name>
    <dbReference type="NCBI Taxonomy" id="1915078"/>
    <lineage>
        <taxon>Bacteria</taxon>
        <taxon>Pseudomonadati</taxon>
        <taxon>Pseudomonadota</taxon>
        <taxon>Alphaproteobacteria</taxon>
        <taxon>Rhodobacterales</taxon>
        <taxon>Paracoccaceae</taxon>
        <taxon>Thioclava</taxon>
    </lineage>
</organism>
<evidence type="ECO:0000256" key="6">
    <source>
        <dbReference type="ARBA" id="ARBA00022660"/>
    </source>
</evidence>
<feature type="transmembrane region" description="Helical" evidence="16">
    <location>
        <begin position="635"/>
        <end position="653"/>
    </location>
</feature>
<feature type="transmembrane region" description="Helical" evidence="16">
    <location>
        <begin position="436"/>
        <end position="458"/>
    </location>
</feature>
<evidence type="ECO:0000256" key="5">
    <source>
        <dbReference type="ARBA" id="ARBA00022617"/>
    </source>
</evidence>
<evidence type="ECO:0000256" key="16">
    <source>
        <dbReference type="SAM" id="Phobius"/>
    </source>
</evidence>
<dbReference type="PROSITE" id="PS00077">
    <property type="entry name" value="COX1_CUB"/>
    <property type="match status" value="1"/>
</dbReference>
<feature type="region of interest" description="Disordered" evidence="15">
    <location>
        <begin position="686"/>
        <end position="706"/>
    </location>
</feature>
<dbReference type="PRINTS" id="PR01165">
    <property type="entry name" value="CYCOXIDASEI"/>
</dbReference>
<dbReference type="Gene3D" id="1.20.210.10">
    <property type="entry name" value="Cytochrome c oxidase-like, subunit I domain"/>
    <property type="match status" value="1"/>
</dbReference>
<keyword evidence="6 14" id="KW-0679">Respiratory chain</keyword>
<feature type="transmembrane region" description="Helical" evidence="16">
    <location>
        <begin position="34"/>
        <end position="60"/>
    </location>
</feature>
<feature type="transmembrane region" description="Helical" evidence="16">
    <location>
        <begin position="479"/>
        <end position="501"/>
    </location>
</feature>
<feature type="transmembrane region" description="Helical" evidence="16">
    <location>
        <begin position="247"/>
        <end position="277"/>
    </location>
</feature>
<gene>
    <name evidence="18" type="ORF">BMG03_06125</name>
</gene>
<dbReference type="Proteomes" id="UP000185622">
    <property type="component" value="Chromosome"/>
</dbReference>
<feature type="domain" description="Cytochrome oxidase subunit I profile" evidence="17">
    <location>
        <begin position="62"/>
        <end position="581"/>
    </location>
</feature>
<evidence type="ECO:0000256" key="3">
    <source>
        <dbReference type="ARBA" id="ARBA00022448"/>
    </source>
</evidence>
<evidence type="ECO:0000259" key="17">
    <source>
        <dbReference type="PROSITE" id="PS50855"/>
    </source>
</evidence>
<evidence type="ECO:0000256" key="4">
    <source>
        <dbReference type="ARBA" id="ARBA00022475"/>
    </source>
</evidence>
<dbReference type="PANTHER" id="PTHR10422:SF35">
    <property type="entry name" value="CYTOCHROME BO(3) UBIQUINOL OXIDASE SUBUNIT 1"/>
    <property type="match status" value="1"/>
</dbReference>
<proteinExistence type="inferred from homology"/>
<dbReference type="SUPFAM" id="SSF81442">
    <property type="entry name" value="Cytochrome c oxidase subunit I-like"/>
    <property type="match status" value="1"/>
</dbReference>
<evidence type="ECO:0000256" key="13">
    <source>
        <dbReference type="ARBA" id="ARBA00023136"/>
    </source>
</evidence>
<dbReference type="InterPro" id="IPR000883">
    <property type="entry name" value="Cyt_C_Oxase_1"/>
</dbReference>
<feature type="transmembrane region" description="Helical" evidence="16">
    <location>
        <begin position="513"/>
        <end position="540"/>
    </location>
</feature>
<dbReference type="InterPro" id="IPR036927">
    <property type="entry name" value="Cyt_c_oxase-like_su1_sf"/>
</dbReference>
<evidence type="ECO:0000313" key="19">
    <source>
        <dbReference type="Proteomes" id="UP000185622"/>
    </source>
</evidence>
<dbReference type="InterPro" id="IPR023616">
    <property type="entry name" value="Cyt_c_oxase-like_su1_dom"/>
</dbReference>
<feature type="transmembrane region" description="Helical" evidence="16">
    <location>
        <begin position="162"/>
        <end position="184"/>
    </location>
</feature>
<keyword evidence="10 16" id="KW-1133">Transmembrane helix</keyword>
<dbReference type="EMBL" id="CP019437">
    <property type="protein sequence ID" value="AQS47422.1"/>
    <property type="molecule type" value="Genomic_DNA"/>
</dbReference>
<feature type="transmembrane region" description="Helical" evidence="16">
    <location>
        <begin position="211"/>
        <end position="235"/>
    </location>
</feature>
<keyword evidence="5 14" id="KW-0349">Heme</keyword>
<name>A0ABN4XBC6_9RHOB</name>
<evidence type="ECO:0000256" key="1">
    <source>
        <dbReference type="ARBA" id="ARBA00004651"/>
    </source>
</evidence>
<keyword evidence="12" id="KW-0186">Copper</keyword>
<feature type="transmembrane region" description="Helical" evidence="16">
    <location>
        <begin position="297"/>
        <end position="320"/>
    </location>
</feature>
<evidence type="ECO:0000256" key="12">
    <source>
        <dbReference type="ARBA" id="ARBA00023008"/>
    </source>
</evidence>
<dbReference type="PANTHER" id="PTHR10422">
    <property type="entry name" value="CYTOCHROME C OXIDASE SUBUNIT 1"/>
    <property type="match status" value="1"/>
</dbReference>
<keyword evidence="19" id="KW-1185">Reference proteome</keyword>
<keyword evidence="9 14" id="KW-0249">Electron transport</keyword>
<feature type="transmembrane region" description="Helical" evidence="16">
    <location>
        <begin position="404"/>
        <end position="424"/>
    </location>
</feature>
<dbReference type="PROSITE" id="PS50855">
    <property type="entry name" value="COX1"/>
    <property type="match status" value="1"/>
</dbReference>
<reference evidence="18 19" key="1">
    <citation type="submission" date="2017-01" db="EMBL/GenBank/DDBJ databases">
        <title>The complete genome sequence of a sulfur-oxidizing marine bacterium Thioclava sp. 25B10_4T.</title>
        <authorList>
            <person name="Liu Y."/>
            <person name="Lai Q."/>
            <person name="Shao Z."/>
        </authorList>
    </citation>
    <scope>NUCLEOTIDE SEQUENCE [LARGE SCALE GENOMIC DNA]</scope>
    <source>
        <strain evidence="18 19">25B10_4</strain>
    </source>
</reference>
<keyword evidence="3 14" id="KW-0813">Transport</keyword>
<keyword evidence="11" id="KW-0408">Iron</keyword>
<dbReference type="InterPro" id="IPR023615">
    <property type="entry name" value="Cyt_c_Oxase_su1_BS"/>
</dbReference>
<protein>
    <submittedName>
        <fullName evidence="18">Cytochrome ubiquinol oxidase subunit I</fullName>
    </submittedName>
</protein>
<evidence type="ECO:0000256" key="8">
    <source>
        <dbReference type="ARBA" id="ARBA00022723"/>
    </source>
</evidence>
<evidence type="ECO:0000256" key="11">
    <source>
        <dbReference type="ARBA" id="ARBA00023004"/>
    </source>
</evidence>
<evidence type="ECO:0000313" key="18">
    <source>
        <dbReference type="EMBL" id="AQS47422.1"/>
    </source>
</evidence>
<dbReference type="Pfam" id="PF00115">
    <property type="entry name" value="COX1"/>
    <property type="match status" value="1"/>
</dbReference>
<comment type="similarity">
    <text evidence="2 14">Belongs to the heme-copper respiratory oxidase family.</text>
</comment>
<comment type="subcellular location">
    <subcellularLocation>
        <location evidence="1">Cell membrane</location>
        <topology evidence="1">Multi-pass membrane protein</topology>
    </subcellularLocation>
</comment>
<evidence type="ECO:0000256" key="14">
    <source>
        <dbReference type="RuleBase" id="RU000370"/>
    </source>
</evidence>
<feature type="transmembrane region" description="Helical" evidence="16">
    <location>
        <begin position="612"/>
        <end position="629"/>
    </location>
</feature>
<keyword evidence="4" id="KW-1003">Cell membrane</keyword>
<evidence type="ECO:0000256" key="15">
    <source>
        <dbReference type="SAM" id="MobiDB-lite"/>
    </source>
</evidence>